<evidence type="ECO:0000313" key="2">
    <source>
        <dbReference type="EMBL" id="SJZ70936.1"/>
    </source>
</evidence>
<dbReference type="Proteomes" id="UP000190657">
    <property type="component" value="Unassembled WGS sequence"/>
</dbReference>
<feature type="domain" description="Polysaccharide pyruvyl transferase" evidence="1">
    <location>
        <begin position="13"/>
        <end position="238"/>
    </location>
</feature>
<dbReference type="OrthoDB" id="5672604at2"/>
<evidence type="ECO:0000259" key="1">
    <source>
        <dbReference type="Pfam" id="PF04230"/>
    </source>
</evidence>
<dbReference type="InterPro" id="IPR007345">
    <property type="entry name" value="Polysacch_pyruvyl_Trfase"/>
</dbReference>
<dbReference type="Pfam" id="PF04230">
    <property type="entry name" value="PS_pyruv_trans"/>
    <property type="match status" value="1"/>
</dbReference>
<accession>A0A1T4MVR4</accession>
<dbReference type="EMBL" id="FUWW01000016">
    <property type="protein sequence ID" value="SJZ70936.1"/>
    <property type="molecule type" value="Genomic_DNA"/>
</dbReference>
<evidence type="ECO:0000313" key="3">
    <source>
        <dbReference type="Proteomes" id="UP000190657"/>
    </source>
</evidence>
<dbReference type="AlphaFoldDB" id="A0A1T4MVR4"/>
<keyword evidence="3" id="KW-1185">Reference proteome</keyword>
<proteinExistence type="predicted"/>
<dbReference type="STRING" id="290054.SAMN02745114_01392"/>
<dbReference type="GO" id="GO:0016740">
    <property type="term" value="F:transferase activity"/>
    <property type="evidence" value="ECO:0007669"/>
    <property type="project" value="UniProtKB-KW"/>
</dbReference>
<name>A0A1T4MVR4_9FIRM</name>
<organism evidence="2 3">
    <name type="scientific">Eubacterium coprostanoligenes</name>
    <dbReference type="NCBI Taxonomy" id="290054"/>
    <lineage>
        <taxon>Bacteria</taxon>
        <taxon>Bacillati</taxon>
        <taxon>Bacillota</taxon>
        <taxon>Clostridia</taxon>
        <taxon>Eubacteriales</taxon>
        <taxon>Eubacteriaceae</taxon>
        <taxon>Eubacterium</taxon>
    </lineage>
</organism>
<sequence length="392" mass="46461">MKYGVLYRKTTKNIGDDMQSYAAEQWLPHTDYLVDIEAMDSFKADDDEPVATIMSAWYMWEKWNWPPSKYVYPLWIGLHYNDIQRGRPRGMPSKFEYIESGPGKEYLKRFEPIGCRDYYTQERLSERGIDNYFSGCVTLTLKKRPPKPREREYIVLVGLAKSVEEAVKKQMEGTGIDVIVEPPTRPIPSDQFMTWEQRRAEVEERLDLYQNAKCVLTFRVHCALPCIALETPVLWVRHNFNSVRLDPYKHYANTALNEDVIAGKYKDYMLNPIPNPDTYKPVRENLEKIISEFIDKAEHETRTASELYESQYTDEEIMQWRHDTMKKTLYSYHKEHHIDLREMAAMRNELAKYQKIGDIDEVRRMNREYNSKIVKLAVKFRRLLLKLLGKKP</sequence>
<keyword evidence="2" id="KW-0808">Transferase</keyword>
<dbReference type="RefSeq" id="WP_078768855.1">
    <property type="nucleotide sequence ID" value="NZ_FUWW01000016.1"/>
</dbReference>
<protein>
    <submittedName>
        <fullName evidence="2">Polysaccharide pyruvyl transferase</fullName>
    </submittedName>
</protein>
<reference evidence="2 3" key="1">
    <citation type="submission" date="2017-02" db="EMBL/GenBank/DDBJ databases">
        <authorList>
            <person name="Peterson S.W."/>
        </authorList>
    </citation>
    <scope>NUCLEOTIDE SEQUENCE [LARGE SCALE GENOMIC DNA]</scope>
    <source>
        <strain evidence="2 3">ATCC 51222</strain>
    </source>
</reference>
<gene>
    <name evidence="2" type="ORF">SAMN02745114_01392</name>
</gene>